<name>A0A9R0JUP7_SPIOL</name>
<dbReference type="InterPro" id="IPR005484">
    <property type="entry name" value="Ribosomal_uL18_bac/plant/anim"/>
</dbReference>
<dbReference type="GeneID" id="110786953"/>
<evidence type="ECO:0000256" key="1">
    <source>
        <dbReference type="ARBA" id="ARBA00007116"/>
    </source>
</evidence>
<dbReference type="PANTHER" id="PTHR12899">
    <property type="entry name" value="39S RIBOSOMAL PROTEIN L18, MITOCHONDRIAL"/>
    <property type="match status" value="1"/>
</dbReference>
<reference evidence="5" key="2">
    <citation type="submission" date="2025-08" db="UniProtKB">
        <authorList>
            <consortium name="RefSeq"/>
        </authorList>
    </citation>
    <scope>IDENTIFICATION</scope>
    <source>
        <tissue evidence="5">Leaf</tissue>
    </source>
</reference>
<dbReference type="GO" id="GO:0006412">
    <property type="term" value="P:translation"/>
    <property type="evidence" value="ECO:0007669"/>
    <property type="project" value="InterPro"/>
</dbReference>
<organism evidence="4 5">
    <name type="scientific">Spinacia oleracea</name>
    <name type="common">Spinach</name>
    <dbReference type="NCBI Taxonomy" id="3562"/>
    <lineage>
        <taxon>Eukaryota</taxon>
        <taxon>Viridiplantae</taxon>
        <taxon>Streptophyta</taxon>
        <taxon>Embryophyta</taxon>
        <taxon>Tracheophyta</taxon>
        <taxon>Spermatophyta</taxon>
        <taxon>Magnoliopsida</taxon>
        <taxon>eudicotyledons</taxon>
        <taxon>Gunneridae</taxon>
        <taxon>Pentapetalae</taxon>
        <taxon>Caryophyllales</taxon>
        <taxon>Chenopodiaceae</taxon>
        <taxon>Chenopodioideae</taxon>
        <taxon>Anserineae</taxon>
        <taxon>Spinacia</taxon>
    </lineage>
</organism>
<keyword evidence="3" id="KW-0687">Ribonucleoprotein</keyword>
<gene>
    <name evidence="5" type="primary">LOC110786953</name>
</gene>
<evidence type="ECO:0000256" key="3">
    <source>
        <dbReference type="ARBA" id="ARBA00023274"/>
    </source>
</evidence>
<comment type="similarity">
    <text evidence="1">Belongs to the universal ribosomal protein uL18 family.</text>
</comment>
<dbReference type="PANTHER" id="PTHR12899:SF21">
    <property type="entry name" value="OS09G0549700 PROTEIN"/>
    <property type="match status" value="1"/>
</dbReference>
<keyword evidence="4" id="KW-1185">Reference proteome</keyword>
<evidence type="ECO:0000256" key="2">
    <source>
        <dbReference type="ARBA" id="ARBA00022980"/>
    </source>
</evidence>
<sequence length="133" mass="14679">MTTAAVRKAAYELQLHISIKYITANVMDKSNGSLVAQVSTIEHALKKAFELGRTTKNPQAAVVVGEVLSRRLKLEALNRQHQGLEHGIYANVYKLVQKRGVLDMSANAKIVWAIVNSLRENGIRIIVLDCGDL</sequence>
<dbReference type="KEGG" id="soe:110786953"/>
<dbReference type="AlphaFoldDB" id="A0A9R0JUP7"/>
<dbReference type="GO" id="GO:1990904">
    <property type="term" value="C:ribonucleoprotein complex"/>
    <property type="evidence" value="ECO:0007669"/>
    <property type="project" value="UniProtKB-KW"/>
</dbReference>
<dbReference type="RefSeq" id="XP_021847230.2">
    <property type="nucleotide sequence ID" value="XM_021991538.2"/>
</dbReference>
<evidence type="ECO:0000313" key="4">
    <source>
        <dbReference type="Proteomes" id="UP000813463"/>
    </source>
</evidence>
<dbReference type="SUPFAM" id="SSF53137">
    <property type="entry name" value="Translational machinery components"/>
    <property type="match status" value="1"/>
</dbReference>
<dbReference type="GO" id="GO:0005840">
    <property type="term" value="C:ribosome"/>
    <property type="evidence" value="ECO:0007669"/>
    <property type="project" value="UniProtKB-KW"/>
</dbReference>
<accession>A0A9R0JUP7</accession>
<dbReference type="GO" id="GO:0008097">
    <property type="term" value="F:5S rRNA binding"/>
    <property type="evidence" value="ECO:0000318"/>
    <property type="project" value="GO_Central"/>
</dbReference>
<keyword evidence="2" id="KW-0689">Ribosomal protein</keyword>
<proteinExistence type="inferred from homology"/>
<dbReference type="GO" id="GO:0003735">
    <property type="term" value="F:structural constituent of ribosome"/>
    <property type="evidence" value="ECO:0007669"/>
    <property type="project" value="InterPro"/>
</dbReference>
<reference evidence="4" key="1">
    <citation type="journal article" date="2021" name="Nat. Commun.">
        <title>Genomic analyses provide insights into spinach domestication and the genetic basis of agronomic traits.</title>
        <authorList>
            <person name="Cai X."/>
            <person name="Sun X."/>
            <person name="Xu C."/>
            <person name="Sun H."/>
            <person name="Wang X."/>
            <person name="Ge C."/>
            <person name="Zhang Z."/>
            <person name="Wang Q."/>
            <person name="Fei Z."/>
            <person name="Jiao C."/>
            <person name="Wang Q."/>
        </authorList>
    </citation>
    <scope>NUCLEOTIDE SEQUENCE [LARGE SCALE GENOMIC DNA]</scope>
    <source>
        <strain evidence="4">cv. Varoflay</strain>
    </source>
</reference>
<evidence type="ECO:0000313" key="5">
    <source>
        <dbReference type="RefSeq" id="XP_021847230.2"/>
    </source>
</evidence>
<protein>
    <submittedName>
        <fullName evidence="5">Uncharacterized protein</fullName>
    </submittedName>
</protein>
<dbReference type="Pfam" id="PF00861">
    <property type="entry name" value="Ribosomal_L18p"/>
    <property type="match status" value="1"/>
</dbReference>
<dbReference type="Proteomes" id="UP000813463">
    <property type="component" value="Chromosome 5"/>
</dbReference>
<dbReference type="Gene3D" id="3.30.420.100">
    <property type="match status" value="1"/>
</dbReference>